<dbReference type="AlphaFoldDB" id="A0A923JMD2"/>
<reference evidence="2" key="2">
    <citation type="submission" date="2020-07" db="EMBL/GenBank/DDBJ databases">
        <authorList>
            <person name="Lood C."/>
            <person name="Girard L."/>
        </authorList>
    </citation>
    <scope>NUCLEOTIDE SEQUENCE</scope>
    <source>
        <strain evidence="2">SWRI12</strain>
    </source>
</reference>
<dbReference type="RefSeq" id="WP_186707514.1">
    <property type="nucleotide sequence ID" value="NZ_JABWRB020000001.1"/>
</dbReference>
<gene>
    <name evidence="3" type="ORF">HU715_013280</name>
    <name evidence="2" type="ORF">HU715_18280</name>
</gene>
<evidence type="ECO:0000313" key="3">
    <source>
        <dbReference type="EMBL" id="MBV4496339.1"/>
    </source>
</evidence>
<evidence type="ECO:0008006" key="5">
    <source>
        <dbReference type="Google" id="ProtNLM"/>
    </source>
</evidence>
<dbReference type="EMBL" id="JABWRB020000001">
    <property type="protein sequence ID" value="MBV4496339.1"/>
    <property type="molecule type" value="Genomic_DNA"/>
</dbReference>
<keyword evidence="1" id="KW-0732">Signal</keyword>
<dbReference type="EMBL" id="JABWRB010000023">
    <property type="protein sequence ID" value="MBC3391606.1"/>
    <property type="molecule type" value="Genomic_DNA"/>
</dbReference>
<comment type="caution">
    <text evidence="2">The sequence shown here is derived from an EMBL/GenBank/DDBJ whole genome shotgun (WGS) entry which is preliminary data.</text>
</comment>
<dbReference type="PROSITE" id="PS51257">
    <property type="entry name" value="PROKAR_LIPOPROTEIN"/>
    <property type="match status" value="1"/>
</dbReference>
<reference evidence="3" key="3">
    <citation type="submission" date="2021-06" db="EMBL/GenBank/DDBJ databases">
        <title>Updating the genus Pseudomonas: Description of 43 new species and partition of the Pseudomonas putida group.</title>
        <authorList>
            <person name="Girard L."/>
            <person name="Lood C."/>
            <person name="Vandamme P."/>
            <person name="Rokni-Zadeh H."/>
            <person name="Van Noort V."/>
            <person name="Hofte M."/>
            <person name="Lavigne R."/>
            <person name="De Mot R."/>
        </authorList>
    </citation>
    <scope>NUCLEOTIDE SEQUENCE</scope>
    <source>
        <strain evidence="3">SWRI12</strain>
    </source>
</reference>
<feature type="signal peptide" evidence="1">
    <location>
        <begin position="1"/>
        <end position="22"/>
    </location>
</feature>
<sequence length="197" mass="21463">MKWTVVVAIAIAILSGCTTAPAWKISSESDVFPKRTSLVVTTGNYTAGNSFLNTLNIFPVVRKEGEEIYVGLMSNGDVRIPIVTAQIWIDQNEVWTISSQETPMILGKPSLYDVLRPRSELTRQAQAQGLNIHKILGGCAVTGGDKAKAILKQMLRGSVLKFRTIGIDKNVSPTQEVVLDESFSQSLGWAGIDQKSL</sequence>
<evidence type="ECO:0000256" key="1">
    <source>
        <dbReference type="SAM" id="SignalP"/>
    </source>
</evidence>
<evidence type="ECO:0000313" key="2">
    <source>
        <dbReference type="EMBL" id="MBC3391606.1"/>
    </source>
</evidence>
<feature type="chain" id="PRO_5044696720" description="Lipoprotein" evidence="1">
    <location>
        <begin position="23"/>
        <end position="197"/>
    </location>
</feature>
<accession>A0A923JMD2</accession>
<evidence type="ECO:0000313" key="4">
    <source>
        <dbReference type="Proteomes" id="UP000636518"/>
    </source>
</evidence>
<proteinExistence type="predicted"/>
<organism evidence="2">
    <name type="scientific">Pseudomonas zanjanensis</name>
    <dbReference type="NCBI Taxonomy" id="2745496"/>
    <lineage>
        <taxon>Bacteria</taxon>
        <taxon>Pseudomonadati</taxon>
        <taxon>Pseudomonadota</taxon>
        <taxon>Gammaproteobacteria</taxon>
        <taxon>Pseudomonadales</taxon>
        <taxon>Pseudomonadaceae</taxon>
        <taxon>Pseudomonas</taxon>
    </lineage>
</organism>
<reference evidence="2 4" key="1">
    <citation type="journal article" date="2020" name="Microorganisms">
        <title>Reliable Identification of Environmental Pseudomonas Isolates Using the rpoD Gene.</title>
        <authorList>
            <consortium name="The Broad Institute Genome Sequencing Platform"/>
            <person name="Girard L."/>
            <person name="Lood C."/>
            <person name="Rokni-Zadeh H."/>
            <person name="van Noort V."/>
            <person name="Lavigne R."/>
            <person name="De Mot R."/>
        </authorList>
    </citation>
    <scope>NUCLEOTIDE SEQUENCE</scope>
    <source>
        <strain evidence="2 4">SWRI12</strain>
    </source>
</reference>
<keyword evidence="4" id="KW-1185">Reference proteome</keyword>
<protein>
    <recommendedName>
        <fullName evidence="5">Lipoprotein</fullName>
    </recommendedName>
</protein>
<name>A0A923JMD2_9PSED</name>
<dbReference type="Proteomes" id="UP000636518">
    <property type="component" value="Unassembled WGS sequence"/>
</dbReference>